<organism evidence="1 2">
    <name type="scientific">Forsythia ovata</name>
    <dbReference type="NCBI Taxonomy" id="205694"/>
    <lineage>
        <taxon>Eukaryota</taxon>
        <taxon>Viridiplantae</taxon>
        <taxon>Streptophyta</taxon>
        <taxon>Embryophyta</taxon>
        <taxon>Tracheophyta</taxon>
        <taxon>Spermatophyta</taxon>
        <taxon>Magnoliopsida</taxon>
        <taxon>eudicotyledons</taxon>
        <taxon>Gunneridae</taxon>
        <taxon>Pentapetalae</taxon>
        <taxon>asterids</taxon>
        <taxon>lamiids</taxon>
        <taxon>Lamiales</taxon>
        <taxon>Oleaceae</taxon>
        <taxon>Forsythieae</taxon>
        <taxon>Forsythia</taxon>
    </lineage>
</organism>
<reference evidence="2" key="1">
    <citation type="submission" date="2024-07" db="EMBL/GenBank/DDBJ databases">
        <title>Two chromosome-level genome assemblies of Korean endemic species Abeliophyllum distichum and Forsythia ovata (Oleaceae).</title>
        <authorList>
            <person name="Jang H."/>
        </authorList>
    </citation>
    <scope>NUCLEOTIDE SEQUENCE [LARGE SCALE GENOMIC DNA]</scope>
</reference>
<dbReference type="Proteomes" id="UP001604277">
    <property type="component" value="Unassembled WGS sequence"/>
</dbReference>
<evidence type="ECO:0000313" key="1">
    <source>
        <dbReference type="EMBL" id="KAL2507442.1"/>
    </source>
</evidence>
<accession>A0ABD1T412</accession>
<keyword evidence="2" id="KW-1185">Reference proteome</keyword>
<evidence type="ECO:0000313" key="2">
    <source>
        <dbReference type="Proteomes" id="UP001604277"/>
    </source>
</evidence>
<gene>
    <name evidence="1" type="ORF">Fot_31089</name>
</gene>
<proteinExistence type="predicted"/>
<name>A0ABD1T412_9LAMI</name>
<sequence>MPSLHYFPKTVHVLSTSKRFHIYEHDGLHPEVLPDLEHMGAMLRKNLVRPDLAYLKTRGHSHGSFLFDDTLAREFCYRKRERNDKKVWRKAMEHFGDTSQAQSTKWVYIGSLLYTGFAGSLAVKE</sequence>
<comment type="caution">
    <text evidence="1">The sequence shown here is derived from an EMBL/GenBank/DDBJ whole genome shotgun (WGS) entry which is preliminary data.</text>
</comment>
<dbReference type="AlphaFoldDB" id="A0ABD1T412"/>
<protein>
    <submittedName>
        <fullName evidence="1">Uncharacterized protein</fullName>
    </submittedName>
</protein>
<dbReference type="EMBL" id="JBFOLJ010000009">
    <property type="protein sequence ID" value="KAL2507442.1"/>
    <property type="molecule type" value="Genomic_DNA"/>
</dbReference>